<evidence type="ECO:0000313" key="5">
    <source>
        <dbReference type="EMBL" id="CCG81416.1"/>
    </source>
</evidence>
<keyword evidence="3" id="KW-0041">Annexin</keyword>
<dbReference type="STRING" id="1097556.R4X7L4"/>
<feature type="compositionally biased region" description="Low complexity" evidence="4">
    <location>
        <begin position="1"/>
        <end position="35"/>
    </location>
</feature>
<gene>
    <name evidence="5" type="ORF">TAPDE_001183</name>
</gene>
<dbReference type="GO" id="GO:0005634">
    <property type="term" value="C:nucleus"/>
    <property type="evidence" value="ECO:0007669"/>
    <property type="project" value="TreeGrafter"/>
</dbReference>
<dbReference type="AlphaFoldDB" id="R4X7L4"/>
<dbReference type="Gene3D" id="1.10.220.10">
    <property type="entry name" value="Annexin"/>
    <property type="match status" value="4"/>
</dbReference>
<dbReference type="InterPro" id="IPR018502">
    <property type="entry name" value="Annexin_repeat"/>
</dbReference>
<dbReference type="GO" id="GO:0005886">
    <property type="term" value="C:plasma membrane"/>
    <property type="evidence" value="ECO:0007669"/>
    <property type="project" value="TreeGrafter"/>
</dbReference>
<dbReference type="SMART" id="SM00335">
    <property type="entry name" value="ANX"/>
    <property type="match status" value="4"/>
</dbReference>
<dbReference type="PANTHER" id="PTHR10502">
    <property type="entry name" value="ANNEXIN"/>
    <property type="match status" value="1"/>
</dbReference>
<dbReference type="GO" id="GO:0005509">
    <property type="term" value="F:calcium ion binding"/>
    <property type="evidence" value="ECO:0007669"/>
    <property type="project" value="InterPro"/>
</dbReference>
<dbReference type="GO" id="GO:0001786">
    <property type="term" value="F:phosphatidylserine binding"/>
    <property type="evidence" value="ECO:0007669"/>
    <property type="project" value="TreeGrafter"/>
</dbReference>
<evidence type="ECO:0000256" key="3">
    <source>
        <dbReference type="ARBA" id="ARBA00023216"/>
    </source>
</evidence>
<organism evidence="5 6">
    <name type="scientific">Taphrina deformans (strain PYCC 5710 / ATCC 11124 / CBS 356.35 / IMI 108563 / JCM 9778 / NBRC 8474)</name>
    <name type="common">Peach leaf curl fungus</name>
    <name type="synonym">Lalaria deformans</name>
    <dbReference type="NCBI Taxonomy" id="1097556"/>
    <lineage>
        <taxon>Eukaryota</taxon>
        <taxon>Fungi</taxon>
        <taxon>Dikarya</taxon>
        <taxon>Ascomycota</taxon>
        <taxon>Taphrinomycotina</taxon>
        <taxon>Taphrinomycetes</taxon>
        <taxon>Taphrinales</taxon>
        <taxon>Taphrinaceae</taxon>
        <taxon>Taphrina</taxon>
    </lineage>
</organism>
<accession>R4X7L4</accession>
<dbReference type="InterPro" id="IPR009117">
    <property type="entry name" value="ANX14"/>
</dbReference>
<dbReference type="GO" id="GO:0012506">
    <property type="term" value="C:vesicle membrane"/>
    <property type="evidence" value="ECO:0007669"/>
    <property type="project" value="TreeGrafter"/>
</dbReference>
<name>R4X7L4_TAPDE</name>
<dbReference type="InterPro" id="IPR037104">
    <property type="entry name" value="Annexin_sf"/>
</dbReference>
<proteinExistence type="inferred from homology"/>
<sequence>MNYNNYAPPPNNGYNNQAPHMQQGYQQQGYPPQGQFGAVPQHGGQQGYAQNPQLGYGAPPMRQGYDSYPQQGYGAPQPGYQQNSPMPPQQGYGNPVHQPQTWVPPAPPFDPSYNADSDVEIIRKATKGFGTDEKALIHVLARKSPAHTLQLSERFEQLVGKSLVAVIEKETSKWFSFGLVGCASGPLDWDVALLHRAMQGLGTHEDLLTELLIGRSNGEINELKYAYEKKYHRSLQAAVQGDLSMKTERMFNMALTARRDEEYVPIDQARVQADIHTLYGASSKRLGTDEIQVCGIVLSRSDNHLRAVAQGYAMSHRKTVPEMIRAEFSGHMRDALLHAMDGAIDRPTRDANLLEESMAGMGTKDERLTYRVVRMHWDRAHTANVKARYQHVFRKDLVSRIKGETSGDYERLLVACLS</sequence>
<dbReference type="OrthoDB" id="37886at2759"/>
<protein>
    <submittedName>
        <fullName evidence="5">Annexin XIV</fullName>
    </submittedName>
</protein>
<comment type="similarity">
    <text evidence="1">Belongs to the annexin family.</text>
</comment>
<evidence type="ECO:0000256" key="2">
    <source>
        <dbReference type="ARBA" id="ARBA00022737"/>
    </source>
</evidence>
<keyword evidence="2" id="KW-0677">Repeat</keyword>
<comment type="caution">
    <text evidence="5">The sequence shown here is derived from an EMBL/GenBank/DDBJ whole genome shotgun (WGS) entry which is preliminary data.</text>
</comment>
<evidence type="ECO:0000256" key="4">
    <source>
        <dbReference type="SAM" id="MobiDB-lite"/>
    </source>
</evidence>
<feature type="region of interest" description="Disordered" evidence="4">
    <location>
        <begin position="1"/>
        <end position="114"/>
    </location>
</feature>
<evidence type="ECO:0000256" key="1">
    <source>
        <dbReference type="ARBA" id="ARBA00007831"/>
    </source>
</evidence>
<dbReference type="Pfam" id="PF00191">
    <property type="entry name" value="Annexin"/>
    <property type="match status" value="4"/>
</dbReference>
<dbReference type="PRINTS" id="PR00196">
    <property type="entry name" value="ANNEXIN"/>
</dbReference>
<keyword evidence="6" id="KW-1185">Reference proteome</keyword>
<dbReference type="InterPro" id="IPR001464">
    <property type="entry name" value="Annexin"/>
</dbReference>
<dbReference type="EMBL" id="CAHR02000039">
    <property type="protein sequence ID" value="CCG81416.1"/>
    <property type="molecule type" value="Genomic_DNA"/>
</dbReference>
<dbReference type="GO" id="GO:0005544">
    <property type="term" value="F:calcium-dependent phospholipid binding"/>
    <property type="evidence" value="ECO:0007669"/>
    <property type="project" value="InterPro"/>
</dbReference>
<reference evidence="5 6" key="1">
    <citation type="journal article" date="2013" name="MBio">
        <title>Genome sequencing of the plant pathogen Taphrina deformans, the causal agent of peach leaf curl.</title>
        <authorList>
            <person name="Cisse O.H."/>
            <person name="Almeida J.M.G.C.F."/>
            <person name="Fonseca A."/>
            <person name="Kumar A.A."/>
            <person name="Salojaervi J."/>
            <person name="Overmyer K."/>
            <person name="Hauser P.M."/>
            <person name="Pagni M."/>
        </authorList>
    </citation>
    <scope>NUCLEOTIDE SEQUENCE [LARGE SCALE GENOMIC DNA]</scope>
    <source>
        <strain evidence="6">PYCC 5710 / ATCC 11124 / CBS 356.35 / IMI 108563 / JCM 9778 / NBRC 8474</strain>
    </source>
</reference>
<dbReference type="SUPFAM" id="SSF47874">
    <property type="entry name" value="Annexin"/>
    <property type="match status" value="1"/>
</dbReference>
<dbReference type="PROSITE" id="PS51897">
    <property type="entry name" value="ANNEXIN_2"/>
    <property type="match status" value="3"/>
</dbReference>
<feature type="compositionally biased region" description="Low complexity" evidence="4">
    <location>
        <begin position="68"/>
        <end position="82"/>
    </location>
</feature>
<dbReference type="GO" id="GO:0005737">
    <property type="term" value="C:cytoplasm"/>
    <property type="evidence" value="ECO:0007669"/>
    <property type="project" value="TreeGrafter"/>
</dbReference>
<dbReference type="Proteomes" id="UP000013776">
    <property type="component" value="Unassembled WGS sequence"/>
</dbReference>
<evidence type="ECO:0000313" key="6">
    <source>
        <dbReference type="Proteomes" id="UP000013776"/>
    </source>
</evidence>
<dbReference type="PANTHER" id="PTHR10502:SF102">
    <property type="entry name" value="ANNEXIN B11"/>
    <property type="match status" value="1"/>
</dbReference>
<dbReference type="eggNOG" id="KOG0819">
    <property type="taxonomic scope" value="Eukaryota"/>
</dbReference>
<dbReference type="PRINTS" id="PR01813">
    <property type="entry name" value="ANNEXINFUNGI"/>
</dbReference>